<evidence type="ECO:0000313" key="1">
    <source>
        <dbReference type="EMBL" id="PIZ45457.1"/>
    </source>
</evidence>
<name>A0A2M7TH98_9BACT</name>
<dbReference type="SUPFAM" id="SSF88723">
    <property type="entry name" value="PIN domain-like"/>
    <property type="match status" value="1"/>
</dbReference>
<comment type="caution">
    <text evidence="1">The sequence shown here is derived from an EMBL/GenBank/DDBJ whole genome shotgun (WGS) entry which is preliminary data.</text>
</comment>
<dbReference type="AlphaFoldDB" id="A0A2M7TH98"/>
<dbReference type="Proteomes" id="UP000230553">
    <property type="component" value="Unassembled WGS sequence"/>
</dbReference>
<evidence type="ECO:0000313" key="2">
    <source>
        <dbReference type="Proteomes" id="UP000230553"/>
    </source>
</evidence>
<organism evidence="1 2">
    <name type="scientific">Candidatus Wolfebacteria bacterium CG_4_10_14_0_2_um_filter_39_18</name>
    <dbReference type="NCBI Taxonomy" id="1975061"/>
    <lineage>
        <taxon>Bacteria</taxon>
        <taxon>Candidatus Wolfeibacteriota</taxon>
    </lineage>
</organism>
<evidence type="ECO:0008006" key="3">
    <source>
        <dbReference type="Google" id="ProtNLM"/>
    </source>
</evidence>
<gene>
    <name evidence="1" type="ORF">COY31_00345</name>
</gene>
<sequence length="186" mass="20943">MTIPTNTIVYCDANFLVAYGARQTKQPEIQKRAQILFAQLLGNGCTIAASCLSFDEAWNGVRMEAGPKKIKSKTRFLLNTILNRFGLRLINSGGIEFSYHDVLSDIKNFTKSLLVSPKFMIMQFPVSQEKTGINKSLDNMDSFKLKPRDAFHLSIIQLSNIGYIITRDNNDFGNRIKDSGINIIPF</sequence>
<protein>
    <recommendedName>
        <fullName evidence="3">PIN domain-containing protein</fullName>
    </recommendedName>
</protein>
<dbReference type="EMBL" id="PFNM01000005">
    <property type="protein sequence ID" value="PIZ45457.1"/>
    <property type="molecule type" value="Genomic_DNA"/>
</dbReference>
<proteinExistence type="predicted"/>
<reference evidence="2" key="1">
    <citation type="submission" date="2017-09" db="EMBL/GenBank/DDBJ databases">
        <title>Depth-based differentiation of microbial function through sediment-hosted aquifers and enrichment of novel symbionts in the deep terrestrial subsurface.</title>
        <authorList>
            <person name="Probst A.J."/>
            <person name="Ladd B."/>
            <person name="Jarett J.K."/>
            <person name="Geller-Mcgrath D.E."/>
            <person name="Sieber C.M.K."/>
            <person name="Emerson J.B."/>
            <person name="Anantharaman K."/>
            <person name="Thomas B.C."/>
            <person name="Malmstrom R."/>
            <person name="Stieglmeier M."/>
            <person name="Klingl A."/>
            <person name="Woyke T."/>
            <person name="Ryan C.M."/>
            <person name="Banfield J.F."/>
        </authorList>
    </citation>
    <scope>NUCLEOTIDE SEQUENCE [LARGE SCALE GENOMIC DNA]</scope>
</reference>
<dbReference type="InterPro" id="IPR029060">
    <property type="entry name" value="PIN-like_dom_sf"/>
</dbReference>
<accession>A0A2M7TH98</accession>